<dbReference type="Proteomes" id="UP000061489">
    <property type="component" value="Chromosome"/>
</dbReference>
<evidence type="ECO:0000313" key="1">
    <source>
        <dbReference type="EMBL" id="AHI30314.1"/>
    </source>
</evidence>
<gene>
    <name evidence="1" type="ORF">AU14_18500</name>
</gene>
<dbReference type="KEGG" id="msx:AU14_18500"/>
<reference evidence="1 2" key="1">
    <citation type="journal article" date="2014" name="Genome Announc.">
        <title>Draft Genome Sequences of Marinobacter similis A3d10T and Marinobacter salarius R9SW1T.</title>
        <authorList>
            <person name="Ivanova E.P."/>
            <person name="Ng H.J."/>
            <person name="Webb H.K."/>
            <person name="Feng G."/>
            <person name="Oshima K."/>
            <person name="Hattori M."/>
            <person name="Ohkuma M."/>
            <person name="Sergeev A.F."/>
            <person name="Mikhailov V.V."/>
            <person name="Crawford R.J."/>
            <person name="Sawabe T."/>
        </authorList>
    </citation>
    <scope>NUCLEOTIDE SEQUENCE [LARGE SCALE GENOMIC DNA]</scope>
    <source>
        <strain evidence="1 2">A3d10</strain>
    </source>
</reference>
<protein>
    <submittedName>
        <fullName evidence="1">Uncharacterized protein</fullName>
    </submittedName>
</protein>
<sequence length="51" mass="5839">MNATGRLSLTLPNQLLAFTKKMLNIDYINFNYKIRGTKVVVNVSTPLRKEL</sequence>
<organism evidence="1 2">
    <name type="scientific">Marinobacter similis</name>
    <dbReference type="NCBI Taxonomy" id="1420916"/>
    <lineage>
        <taxon>Bacteria</taxon>
        <taxon>Pseudomonadati</taxon>
        <taxon>Pseudomonadota</taxon>
        <taxon>Gammaproteobacteria</taxon>
        <taxon>Pseudomonadales</taxon>
        <taxon>Marinobacteraceae</taxon>
        <taxon>Marinobacter</taxon>
    </lineage>
</organism>
<accession>W5YN10</accession>
<dbReference type="STRING" id="1420916.AU14_18500"/>
<dbReference type="AlphaFoldDB" id="W5YN10"/>
<name>W5YN10_9GAMM</name>
<dbReference type="EMBL" id="CP007151">
    <property type="protein sequence ID" value="AHI30314.1"/>
    <property type="molecule type" value="Genomic_DNA"/>
</dbReference>
<keyword evidence="2" id="KW-1185">Reference proteome</keyword>
<dbReference type="HOGENOM" id="CLU_3100597_0_0_6"/>
<evidence type="ECO:0000313" key="2">
    <source>
        <dbReference type="Proteomes" id="UP000061489"/>
    </source>
</evidence>
<proteinExistence type="predicted"/>